<dbReference type="Gene3D" id="2.160.20.80">
    <property type="entry name" value="E3 ubiquitin-protein ligase SopA"/>
    <property type="match status" value="1"/>
</dbReference>
<dbReference type="InterPro" id="IPR019775">
    <property type="entry name" value="WD40_repeat_CS"/>
</dbReference>
<feature type="repeat" description="WD" evidence="3">
    <location>
        <begin position="511"/>
        <end position="552"/>
    </location>
</feature>
<sequence length="583" mass="65333">WNTKMVITCRTQFLGPDYYNHFVPQGEGGHYDRPALNMFQEAVIAPFSKAQIENYVEQYVPLGPRTWHTQDYMDRLIAIPNLLDLVRNPFLLSLALEALPGVTEGKQDLSKISITRVQLYDTFVTHWLDVNKRRLQTNNALSVDDRAMLSQLASEGFIFWGLDYATRLAQAIFDKQDGNPVVKYSPIRDKNTWKTEFLGSQTKARLLRESSPLTRTDNQFRFLHRSMLEYFFSRAIYSPVKIDDDSDLEDDAGSPCSPFLDADSSLFRRNLLPEPSIIQFLCDRVKSNPDFKQQLRAVIEQSKTDAGAATGAANAITILVRAGVSFNGADLRGVRIPGADLSEGQFDSAQLQEADLTGANLSRSWLRQADLSNAQLRDVQYEELPYLEMSSRVYSCAYSPDGTLLAAGLFKGDLEIYNTSTWTIVLRIIDVKDVRSIAFSPNSQQIVFSDDDRKVRLWDCASGKEVLVMEGHTREVYSVEFSPCGRQIASASEDETVRLWDAQTGESRFVLKGHTGIVASVKFSPDGRHIVSGSWDGTIRFWDVETGEPGRILSPVLGMGDGLPLAMTMVCCSFGMRSPESQV</sequence>
<keyword evidence="2" id="KW-0677">Repeat</keyword>
<dbReference type="Pfam" id="PF00805">
    <property type="entry name" value="Pentapeptide"/>
    <property type="match status" value="1"/>
</dbReference>
<dbReference type="CDD" id="cd00200">
    <property type="entry name" value="WD40"/>
    <property type="match status" value="1"/>
</dbReference>
<keyword evidence="5" id="KW-1185">Reference proteome</keyword>
<dbReference type="InterPro" id="IPR020472">
    <property type="entry name" value="WD40_PAC1"/>
</dbReference>
<protein>
    <recommendedName>
        <fullName evidence="6">WD40 repeat-like protein</fullName>
    </recommendedName>
</protein>
<dbReference type="Proteomes" id="UP000748756">
    <property type="component" value="Unassembled WGS sequence"/>
</dbReference>
<comment type="caution">
    <text evidence="4">The sequence shown here is derived from an EMBL/GenBank/DDBJ whole genome shotgun (WGS) entry which is preliminary data.</text>
</comment>
<evidence type="ECO:0000256" key="3">
    <source>
        <dbReference type="PROSITE-ProRule" id="PRU00221"/>
    </source>
</evidence>
<keyword evidence="1 3" id="KW-0853">WD repeat</keyword>
<dbReference type="InterPro" id="IPR011047">
    <property type="entry name" value="Quinoprotein_ADH-like_sf"/>
</dbReference>
<evidence type="ECO:0000313" key="5">
    <source>
        <dbReference type="Proteomes" id="UP000748756"/>
    </source>
</evidence>
<gene>
    <name evidence="4" type="ORF">BG015_002200</name>
</gene>
<dbReference type="Gene3D" id="2.130.10.10">
    <property type="entry name" value="YVTN repeat-like/Quinoprotein amine dehydrogenase"/>
    <property type="match status" value="1"/>
</dbReference>
<dbReference type="OrthoDB" id="2396974at2759"/>
<feature type="non-terminal residue" evidence="4">
    <location>
        <position position="583"/>
    </location>
</feature>
<dbReference type="Pfam" id="PF00400">
    <property type="entry name" value="WD40"/>
    <property type="match status" value="4"/>
</dbReference>
<dbReference type="InterPro" id="IPR001680">
    <property type="entry name" value="WD40_rpt"/>
</dbReference>
<evidence type="ECO:0000313" key="4">
    <source>
        <dbReference type="EMBL" id="KAF9138986.1"/>
    </source>
</evidence>
<dbReference type="PROSITE" id="PS00678">
    <property type="entry name" value="WD_REPEATS_1"/>
    <property type="match status" value="2"/>
</dbReference>
<dbReference type="InterPro" id="IPR001646">
    <property type="entry name" value="5peptide_repeat"/>
</dbReference>
<feature type="repeat" description="WD" evidence="3">
    <location>
        <begin position="434"/>
        <end position="468"/>
    </location>
</feature>
<dbReference type="InterPro" id="IPR015943">
    <property type="entry name" value="WD40/YVTN_repeat-like_dom_sf"/>
</dbReference>
<proteinExistence type="predicted"/>
<evidence type="ECO:0000256" key="2">
    <source>
        <dbReference type="ARBA" id="ARBA00022737"/>
    </source>
</evidence>
<dbReference type="AlphaFoldDB" id="A0A9P5RP31"/>
<reference evidence="4" key="1">
    <citation type="journal article" date="2020" name="Fungal Divers.">
        <title>Resolving the Mortierellaceae phylogeny through synthesis of multi-gene phylogenetics and phylogenomics.</title>
        <authorList>
            <person name="Vandepol N."/>
            <person name="Liber J."/>
            <person name="Desiro A."/>
            <person name="Na H."/>
            <person name="Kennedy M."/>
            <person name="Barry K."/>
            <person name="Grigoriev I.V."/>
            <person name="Miller A.N."/>
            <person name="O'Donnell K."/>
            <person name="Stajich J.E."/>
            <person name="Bonito G."/>
        </authorList>
    </citation>
    <scope>NUCLEOTIDE SEQUENCE</scope>
    <source>
        <strain evidence="4">NRRL 6426</strain>
    </source>
</reference>
<dbReference type="SUPFAM" id="SSF50998">
    <property type="entry name" value="Quinoprotein alcohol dehydrogenase-like"/>
    <property type="match status" value="1"/>
</dbReference>
<dbReference type="PROSITE" id="PS50294">
    <property type="entry name" value="WD_REPEATS_REGION"/>
    <property type="match status" value="2"/>
</dbReference>
<dbReference type="PANTHER" id="PTHR22847">
    <property type="entry name" value="WD40 REPEAT PROTEIN"/>
    <property type="match status" value="1"/>
</dbReference>
<organism evidence="4 5">
    <name type="scientific">Linnemannia schmuckeri</name>
    <dbReference type="NCBI Taxonomy" id="64567"/>
    <lineage>
        <taxon>Eukaryota</taxon>
        <taxon>Fungi</taxon>
        <taxon>Fungi incertae sedis</taxon>
        <taxon>Mucoromycota</taxon>
        <taxon>Mortierellomycotina</taxon>
        <taxon>Mortierellomycetes</taxon>
        <taxon>Mortierellales</taxon>
        <taxon>Mortierellaceae</taxon>
        <taxon>Linnemannia</taxon>
    </lineage>
</organism>
<dbReference type="SMART" id="SM00320">
    <property type="entry name" value="WD40"/>
    <property type="match status" value="4"/>
</dbReference>
<dbReference type="PROSITE" id="PS50082">
    <property type="entry name" value="WD_REPEATS_2"/>
    <property type="match status" value="3"/>
</dbReference>
<dbReference type="EMBL" id="JAAAUQ010001424">
    <property type="protein sequence ID" value="KAF9138986.1"/>
    <property type="molecule type" value="Genomic_DNA"/>
</dbReference>
<dbReference type="SUPFAM" id="SSF141571">
    <property type="entry name" value="Pentapeptide repeat-like"/>
    <property type="match status" value="1"/>
</dbReference>
<evidence type="ECO:0000256" key="1">
    <source>
        <dbReference type="ARBA" id="ARBA00022574"/>
    </source>
</evidence>
<dbReference type="GO" id="GO:1990234">
    <property type="term" value="C:transferase complex"/>
    <property type="evidence" value="ECO:0007669"/>
    <property type="project" value="UniProtKB-ARBA"/>
</dbReference>
<name>A0A9P5RP31_9FUNG</name>
<dbReference type="PRINTS" id="PR00320">
    <property type="entry name" value="GPROTEINBRPT"/>
</dbReference>
<feature type="repeat" description="WD" evidence="3">
    <location>
        <begin position="469"/>
        <end position="510"/>
    </location>
</feature>
<evidence type="ECO:0008006" key="6">
    <source>
        <dbReference type="Google" id="ProtNLM"/>
    </source>
</evidence>
<accession>A0A9P5RP31</accession>
<dbReference type="PANTHER" id="PTHR22847:SF637">
    <property type="entry name" value="WD REPEAT DOMAIN 5B"/>
    <property type="match status" value="1"/>
</dbReference>